<proteinExistence type="predicted"/>
<keyword evidence="1" id="KW-0175">Coiled coil</keyword>
<dbReference type="RefSeq" id="WP_283434515.1">
    <property type="nucleotide sequence ID" value="NZ_CAWLDM010000001.1"/>
</dbReference>
<dbReference type="Proteomes" id="UP001158067">
    <property type="component" value="Unassembled WGS sequence"/>
</dbReference>
<keyword evidence="3" id="KW-1185">Reference proteome</keyword>
<protein>
    <submittedName>
        <fullName evidence="2">Uncharacterized protein</fullName>
    </submittedName>
</protein>
<feature type="coiled-coil region" evidence="1">
    <location>
        <begin position="16"/>
        <end position="43"/>
    </location>
</feature>
<accession>A0ABY1QIJ1</accession>
<comment type="caution">
    <text evidence="2">The sequence shown here is derived from an EMBL/GenBank/DDBJ whole genome shotgun (WGS) entry which is preliminary data.</text>
</comment>
<sequence>MSNLDKISTEMIQTLINDTELSLKDLKAEMARREEEAQDFEISDLETHMRKAELSLTTIRDFVHFLVNEYRSHP</sequence>
<reference evidence="2 3" key="1">
    <citation type="submission" date="2017-05" db="EMBL/GenBank/DDBJ databases">
        <authorList>
            <person name="Varghese N."/>
            <person name="Submissions S."/>
        </authorList>
    </citation>
    <scope>NUCLEOTIDE SEQUENCE [LARGE SCALE GENOMIC DNA]</scope>
    <source>
        <strain evidence="2 3">DSM 25457</strain>
    </source>
</reference>
<evidence type="ECO:0000256" key="1">
    <source>
        <dbReference type="SAM" id="Coils"/>
    </source>
</evidence>
<evidence type="ECO:0000313" key="3">
    <source>
        <dbReference type="Proteomes" id="UP001158067"/>
    </source>
</evidence>
<evidence type="ECO:0000313" key="2">
    <source>
        <dbReference type="EMBL" id="SMP71854.1"/>
    </source>
</evidence>
<name>A0ABY1QIJ1_9BACT</name>
<gene>
    <name evidence="2" type="ORF">SAMN06265222_114126</name>
</gene>
<dbReference type="EMBL" id="FXUG01000014">
    <property type="protein sequence ID" value="SMP71854.1"/>
    <property type="molecule type" value="Genomic_DNA"/>
</dbReference>
<organism evidence="2 3">
    <name type="scientific">Neorhodopirellula lusitana</name>
    <dbReference type="NCBI Taxonomy" id="445327"/>
    <lineage>
        <taxon>Bacteria</taxon>
        <taxon>Pseudomonadati</taxon>
        <taxon>Planctomycetota</taxon>
        <taxon>Planctomycetia</taxon>
        <taxon>Pirellulales</taxon>
        <taxon>Pirellulaceae</taxon>
        <taxon>Neorhodopirellula</taxon>
    </lineage>
</organism>